<dbReference type="InterPro" id="IPR020084">
    <property type="entry name" value="NUDIX_hydrolase_CS"/>
</dbReference>
<dbReference type="InterPro" id="IPR020476">
    <property type="entry name" value="Nudix_hydrolase"/>
</dbReference>
<dbReference type="PROSITE" id="PS00893">
    <property type="entry name" value="NUDIX_BOX"/>
    <property type="match status" value="1"/>
</dbReference>
<dbReference type="AlphaFoldDB" id="A0A9X3PFC8"/>
<gene>
    <name evidence="5" type="ORF">O1R50_22745</name>
</gene>
<keyword evidence="2 3" id="KW-0378">Hydrolase</keyword>
<dbReference type="Gene3D" id="3.90.79.10">
    <property type="entry name" value="Nucleoside Triphosphate Pyrophosphohydrolase"/>
    <property type="match status" value="1"/>
</dbReference>
<proteinExistence type="inferred from homology"/>
<evidence type="ECO:0000256" key="1">
    <source>
        <dbReference type="ARBA" id="ARBA00005582"/>
    </source>
</evidence>
<organism evidence="5 6">
    <name type="scientific">Glycomyces luteolus</name>
    <dbReference type="NCBI Taxonomy" id="2670330"/>
    <lineage>
        <taxon>Bacteria</taxon>
        <taxon>Bacillati</taxon>
        <taxon>Actinomycetota</taxon>
        <taxon>Actinomycetes</taxon>
        <taxon>Glycomycetales</taxon>
        <taxon>Glycomycetaceae</taxon>
        <taxon>Glycomyces</taxon>
    </lineage>
</organism>
<accession>A0A9X3PFC8</accession>
<dbReference type="Proteomes" id="UP001146067">
    <property type="component" value="Unassembled WGS sequence"/>
</dbReference>
<name>A0A9X3PFC8_9ACTN</name>
<keyword evidence="6" id="KW-1185">Reference proteome</keyword>
<evidence type="ECO:0000259" key="4">
    <source>
        <dbReference type="PROSITE" id="PS51462"/>
    </source>
</evidence>
<dbReference type="RefSeq" id="WP_270112540.1">
    <property type="nucleotide sequence ID" value="NZ_JAPZVP010000024.1"/>
</dbReference>
<dbReference type="SUPFAM" id="SSF55811">
    <property type="entry name" value="Nudix"/>
    <property type="match status" value="1"/>
</dbReference>
<comment type="similarity">
    <text evidence="1 3">Belongs to the Nudix hydrolase family.</text>
</comment>
<dbReference type="Pfam" id="PF00293">
    <property type="entry name" value="NUDIX"/>
    <property type="match status" value="1"/>
</dbReference>
<evidence type="ECO:0000313" key="6">
    <source>
        <dbReference type="Proteomes" id="UP001146067"/>
    </source>
</evidence>
<reference evidence="5" key="1">
    <citation type="submission" date="2022-12" db="EMBL/GenBank/DDBJ databases">
        <title>Gycomyces niveus sp.nov.,a novel actinomycete isolated from soil in Shouguan.</title>
        <authorList>
            <person name="Yang X."/>
        </authorList>
    </citation>
    <scope>NUCLEOTIDE SEQUENCE</scope>
    <source>
        <strain evidence="5">NEAU-A15</strain>
    </source>
</reference>
<comment type="caution">
    <text evidence="5">The sequence shown here is derived from an EMBL/GenBank/DDBJ whole genome shotgun (WGS) entry which is preliminary data.</text>
</comment>
<dbReference type="InterPro" id="IPR000086">
    <property type="entry name" value="NUDIX_hydrolase_dom"/>
</dbReference>
<dbReference type="PRINTS" id="PR00502">
    <property type="entry name" value="NUDIXFAMILY"/>
</dbReference>
<dbReference type="CDD" id="cd03674">
    <property type="entry name" value="NUDIX_Hydrolase"/>
    <property type="match status" value="1"/>
</dbReference>
<feature type="domain" description="Nudix hydrolase" evidence="4">
    <location>
        <begin position="24"/>
        <end position="174"/>
    </location>
</feature>
<sequence>GTTVEQIPPGIRRPHCEGTTVTLQRHFTASVCVFNDEGAMLLVHHRKLDLWLYPGGHIDPNEAPDEAAKREVFEETGIEVEIIAESLPSYASVTALIPPWRIIEVATEDKHIGPHHHIDFVYVARVAHPGATRGSGQFTVAEDEIVDCRWVPIDRFEDYKTPSVLPKLAADAADWADRVQRSNPTFNQ</sequence>
<evidence type="ECO:0000313" key="5">
    <source>
        <dbReference type="EMBL" id="MDA1362460.1"/>
    </source>
</evidence>
<feature type="non-terminal residue" evidence="5">
    <location>
        <position position="1"/>
    </location>
</feature>
<dbReference type="EMBL" id="JAPZVP010000024">
    <property type="protein sequence ID" value="MDA1362460.1"/>
    <property type="molecule type" value="Genomic_DNA"/>
</dbReference>
<dbReference type="PROSITE" id="PS51462">
    <property type="entry name" value="NUDIX"/>
    <property type="match status" value="1"/>
</dbReference>
<protein>
    <submittedName>
        <fullName evidence="5">NUDIX domain-containing protein</fullName>
    </submittedName>
</protein>
<dbReference type="PANTHER" id="PTHR43736">
    <property type="entry name" value="ADP-RIBOSE PYROPHOSPHATASE"/>
    <property type="match status" value="1"/>
</dbReference>
<dbReference type="GO" id="GO:0016787">
    <property type="term" value="F:hydrolase activity"/>
    <property type="evidence" value="ECO:0007669"/>
    <property type="project" value="UniProtKB-KW"/>
</dbReference>
<evidence type="ECO:0000256" key="3">
    <source>
        <dbReference type="RuleBase" id="RU003476"/>
    </source>
</evidence>
<dbReference type="InterPro" id="IPR015797">
    <property type="entry name" value="NUDIX_hydrolase-like_dom_sf"/>
</dbReference>
<evidence type="ECO:0000256" key="2">
    <source>
        <dbReference type="ARBA" id="ARBA00022801"/>
    </source>
</evidence>
<dbReference type="PANTHER" id="PTHR43736:SF1">
    <property type="entry name" value="DIHYDRONEOPTERIN TRIPHOSPHATE DIPHOSPHATASE"/>
    <property type="match status" value="1"/>
</dbReference>